<dbReference type="PANTHER" id="PTHR42852">
    <property type="entry name" value="THIOL:DISULFIDE INTERCHANGE PROTEIN DSBE"/>
    <property type="match status" value="1"/>
</dbReference>
<keyword evidence="8" id="KW-1185">Reference proteome</keyword>
<accession>A0ABP9H2X8</accession>
<evidence type="ECO:0000313" key="8">
    <source>
        <dbReference type="Proteomes" id="UP001501692"/>
    </source>
</evidence>
<keyword evidence="3" id="KW-1015">Disulfide bond</keyword>
<dbReference type="InterPro" id="IPR000866">
    <property type="entry name" value="AhpC/TSA"/>
</dbReference>
<evidence type="ECO:0000256" key="4">
    <source>
        <dbReference type="ARBA" id="ARBA00023284"/>
    </source>
</evidence>
<feature type="chain" id="PRO_5045552495" description="Thioredoxin domain-containing protein" evidence="5">
    <location>
        <begin position="19"/>
        <end position="164"/>
    </location>
</feature>
<dbReference type="PANTHER" id="PTHR42852:SF6">
    <property type="entry name" value="THIOL:DISULFIDE INTERCHANGE PROTEIN DSBE"/>
    <property type="match status" value="1"/>
</dbReference>
<dbReference type="SUPFAM" id="SSF52833">
    <property type="entry name" value="Thioredoxin-like"/>
    <property type="match status" value="1"/>
</dbReference>
<name>A0ABP9H2X8_9FLAO</name>
<dbReference type="CDD" id="cd02966">
    <property type="entry name" value="TlpA_like_family"/>
    <property type="match status" value="1"/>
</dbReference>
<dbReference type="Gene3D" id="3.40.30.10">
    <property type="entry name" value="Glutaredoxin"/>
    <property type="match status" value="1"/>
</dbReference>
<feature type="domain" description="Thioredoxin" evidence="6">
    <location>
        <begin position="28"/>
        <end position="161"/>
    </location>
</feature>
<evidence type="ECO:0000259" key="6">
    <source>
        <dbReference type="PROSITE" id="PS51352"/>
    </source>
</evidence>
<organism evidence="7 8">
    <name type="scientific">Algibacter aquimarinus</name>
    <dbReference type="NCBI Taxonomy" id="1136748"/>
    <lineage>
        <taxon>Bacteria</taxon>
        <taxon>Pseudomonadati</taxon>
        <taxon>Bacteroidota</taxon>
        <taxon>Flavobacteriia</taxon>
        <taxon>Flavobacteriales</taxon>
        <taxon>Flavobacteriaceae</taxon>
        <taxon>Algibacter</taxon>
    </lineage>
</organism>
<evidence type="ECO:0000256" key="2">
    <source>
        <dbReference type="ARBA" id="ARBA00022748"/>
    </source>
</evidence>
<dbReference type="InterPro" id="IPR050553">
    <property type="entry name" value="Thioredoxin_ResA/DsbE_sf"/>
</dbReference>
<comment type="subcellular location">
    <subcellularLocation>
        <location evidence="1">Cell envelope</location>
    </subcellularLocation>
</comment>
<comment type="caution">
    <text evidence="7">The sequence shown here is derived from an EMBL/GenBank/DDBJ whole genome shotgun (WGS) entry which is preliminary data.</text>
</comment>
<gene>
    <name evidence="7" type="ORF">GCM10023315_04790</name>
</gene>
<dbReference type="PROSITE" id="PS51352">
    <property type="entry name" value="THIOREDOXIN_2"/>
    <property type="match status" value="1"/>
</dbReference>
<dbReference type="EMBL" id="BAABJK010000003">
    <property type="protein sequence ID" value="GAA4960061.1"/>
    <property type="molecule type" value="Genomic_DNA"/>
</dbReference>
<keyword evidence="4" id="KW-0676">Redox-active center</keyword>
<dbReference type="Proteomes" id="UP001501692">
    <property type="component" value="Unassembled WGS sequence"/>
</dbReference>
<dbReference type="InterPro" id="IPR013766">
    <property type="entry name" value="Thioredoxin_domain"/>
</dbReference>
<evidence type="ECO:0000256" key="3">
    <source>
        <dbReference type="ARBA" id="ARBA00023157"/>
    </source>
</evidence>
<protein>
    <recommendedName>
        <fullName evidence="6">Thioredoxin domain-containing protein</fullName>
    </recommendedName>
</protein>
<evidence type="ECO:0000313" key="7">
    <source>
        <dbReference type="EMBL" id="GAA4960061.1"/>
    </source>
</evidence>
<dbReference type="RefSeq" id="WP_345164150.1">
    <property type="nucleotide sequence ID" value="NZ_BAABJK010000003.1"/>
</dbReference>
<dbReference type="InterPro" id="IPR036249">
    <property type="entry name" value="Thioredoxin-like_sf"/>
</dbReference>
<reference evidence="8" key="1">
    <citation type="journal article" date="2019" name="Int. J. Syst. Evol. Microbiol.">
        <title>The Global Catalogue of Microorganisms (GCM) 10K type strain sequencing project: providing services to taxonomists for standard genome sequencing and annotation.</title>
        <authorList>
            <consortium name="The Broad Institute Genomics Platform"/>
            <consortium name="The Broad Institute Genome Sequencing Center for Infectious Disease"/>
            <person name="Wu L."/>
            <person name="Ma J."/>
        </authorList>
    </citation>
    <scope>NUCLEOTIDE SEQUENCE [LARGE SCALE GENOMIC DNA]</scope>
    <source>
        <strain evidence="8">JCM 18287</strain>
    </source>
</reference>
<evidence type="ECO:0000256" key="1">
    <source>
        <dbReference type="ARBA" id="ARBA00004196"/>
    </source>
</evidence>
<sequence>MKKLLLLFFTLSLFSINAQQKKQLWAKSFLNKKAPNLIVENWLSEKPITQGKFVLIDFWATWCGPCRKAIPELNKYQEEFKDNLIVIGISDEPKSKIDQMKSPIINYYSAIDTKERLEKRYKVKGIPHCVLIDPKGIVRWEGYPSLKDFELTSSVIKNIIEKYN</sequence>
<keyword evidence="2" id="KW-0201">Cytochrome c-type biogenesis</keyword>
<dbReference type="Pfam" id="PF00578">
    <property type="entry name" value="AhpC-TSA"/>
    <property type="match status" value="1"/>
</dbReference>
<proteinExistence type="predicted"/>
<keyword evidence="5" id="KW-0732">Signal</keyword>
<feature type="signal peptide" evidence="5">
    <location>
        <begin position="1"/>
        <end position="18"/>
    </location>
</feature>
<evidence type="ECO:0000256" key="5">
    <source>
        <dbReference type="SAM" id="SignalP"/>
    </source>
</evidence>